<evidence type="ECO:0000313" key="2">
    <source>
        <dbReference type="Proteomes" id="UP001632037"/>
    </source>
</evidence>
<gene>
    <name evidence="1" type="ORF">V7S43_010024</name>
</gene>
<sequence>MAGELDITGEFRWKIHNDVDKMPEVPPSELGAYIRGISCTVRNAYTASNLKFPNCRIEKTKPTTAMQYAFSDFGVGGVGWDFRE</sequence>
<evidence type="ECO:0000313" key="1">
    <source>
        <dbReference type="EMBL" id="KAL3664846.1"/>
    </source>
</evidence>
<comment type="caution">
    <text evidence="1">The sequence shown here is derived from an EMBL/GenBank/DDBJ whole genome shotgun (WGS) entry which is preliminary data.</text>
</comment>
<name>A0ABD3FEZ8_9STRA</name>
<dbReference type="EMBL" id="JBIMZQ010000022">
    <property type="protein sequence ID" value="KAL3664846.1"/>
    <property type="molecule type" value="Genomic_DNA"/>
</dbReference>
<dbReference type="AlphaFoldDB" id="A0ABD3FEZ8"/>
<protein>
    <submittedName>
        <fullName evidence="1">Uncharacterized protein</fullName>
    </submittedName>
</protein>
<organism evidence="1 2">
    <name type="scientific">Phytophthora oleae</name>
    <dbReference type="NCBI Taxonomy" id="2107226"/>
    <lineage>
        <taxon>Eukaryota</taxon>
        <taxon>Sar</taxon>
        <taxon>Stramenopiles</taxon>
        <taxon>Oomycota</taxon>
        <taxon>Peronosporomycetes</taxon>
        <taxon>Peronosporales</taxon>
        <taxon>Peronosporaceae</taxon>
        <taxon>Phytophthora</taxon>
    </lineage>
</organism>
<accession>A0ABD3FEZ8</accession>
<reference evidence="1 2" key="1">
    <citation type="submission" date="2024-09" db="EMBL/GenBank/DDBJ databases">
        <title>Genome sequencing and assembly of Phytophthora oleae, isolate VK10A, causative agent of rot of olive drupes.</title>
        <authorList>
            <person name="Conti Taguali S."/>
            <person name="Riolo M."/>
            <person name="La Spada F."/>
            <person name="Cacciola S.O."/>
            <person name="Dionisio G."/>
        </authorList>
    </citation>
    <scope>NUCLEOTIDE SEQUENCE [LARGE SCALE GENOMIC DNA]</scope>
    <source>
        <strain evidence="1 2">VK10A</strain>
    </source>
</reference>
<proteinExistence type="predicted"/>
<keyword evidence="2" id="KW-1185">Reference proteome</keyword>
<dbReference type="Proteomes" id="UP001632037">
    <property type="component" value="Unassembled WGS sequence"/>
</dbReference>